<dbReference type="EMBL" id="GG697241">
    <property type="protein sequence ID" value="EET89767.1"/>
    <property type="molecule type" value="Genomic_DNA"/>
</dbReference>
<dbReference type="AlphaFoldDB" id="C7DIJ3"/>
<evidence type="ECO:0000313" key="1">
    <source>
        <dbReference type="EMBL" id="EET89767.1"/>
    </source>
</evidence>
<dbReference type="Proteomes" id="UP000332487">
    <property type="component" value="Unassembled WGS sequence"/>
</dbReference>
<evidence type="ECO:0000313" key="2">
    <source>
        <dbReference type="Proteomes" id="UP000332487"/>
    </source>
</evidence>
<proteinExistence type="predicted"/>
<name>C7DIJ3_MICA2</name>
<accession>C7DIJ3</accession>
<reference evidence="1 2" key="2">
    <citation type="journal article" date="2010" name="Proc. Natl. Acad. Sci. U.S.A.">
        <title>Enigmatic, ultrasmall, uncultivated Archaea.</title>
        <authorList>
            <person name="Baker B.J."/>
            <person name="Comolli L.R."/>
            <person name="Dick G.J."/>
            <person name="Hauser L.J."/>
            <person name="Hyatt D."/>
            <person name="Dill B.D."/>
            <person name="Land M.L."/>
            <person name="Verberkmoes N.C."/>
            <person name="Hettich R.L."/>
            <person name="Banfield J.F."/>
        </authorList>
    </citation>
    <scope>NUCLEOTIDE SEQUENCE [LARGE SCALE GENOMIC DNA]</scope>
    <source>
        <strain evidence="1">ARMAN-2</strain>
    </source>
</reference>
<reference evidence="1 2" key="1">
    <citation type="journal article" date="2009" name="Genome Biol.">
        <title>Community-wide analysis of microbial genome sequence signatures.</title>
        <authorList>
            <person name="Dick G.J."/>
            <person name="Andersson A.F."/>
            <person name="Baker B.J."/>
            <person name="Simmons S.L."/>
            <person name="Thomas B.C."/>
            <person name="Yelton A.P."/>
            <person name="Banfield J.F."/>
        </authorList>
    </citation>
    <scope>NUCLEOTIDE SEQUENCE [LARGE SCALE GENOMIC DNA]</scope>
    <source>
        <strain evidence="1">ARMAN-2</strain>
    </source>
</reference>
<dbReference type="PIRSF" id="PIRSF016487">
    <property type="entry name" value="CYTH_UCP016487"/>
    <property type="match status" value="1"/>
</dbReference>
<sequence>MVDSIELERTFLIKYIPEGLNDCDHEEMLDIYIPRSSSHPHIRIRKAGNRYEITKKEPVLGRDSSKQLEQTIRLTKEEYDEFALLEGKRVHKTRYFYPYEGMRAEIDVFSGSLKGLILVDFEFKNENGMQSFEIPEFCLADVTQEEFLAGGTLCGKSYSDIEDRLNRLGYAKIRFGVKP</sequence>
<keyword evidence="2" id="KW-1185">Reference proteome</keyword>
<protein>
    <recommendedName>
        <fullName evidence="3">CYTH domain-containing protein</fullName>
    </recommendedName>
</protein>
<dbReference type="InterPro" id="IPR012042">
    <property type="entry name" value="NeuTTM/CthTTM-like"/>
</dbReference>
<dbReference type="InterPro" id="IPR033469">
    <property type="entry name" value="CYTH-like_dom_sf"/>
</dbReference>
<organism evidence="1 2">
    <name type="scientific">Candidatus Micrarchaeum acidiphilum ARMAN-2</name>
    <dbReference type="NCBI Taxonomy" id="425595"/>
    <lineage>
        <taxon>Archaea</taxon>
        <taxon>Candidatus Micrarchaeota</taxon>
        <taxon>Candidatus Micrarchaeia</taxon>
        <taxon>Candidatus Micrarchaeales</taxon>
        <taxon>Candidatus Micrarchaeaceae</taxon>
        <taxon>Candidatus Micrarchaeum</taxon>
    </lineage>
</organism>
<gene>
    <name evidence="1" type="ORF">UNLARM2_0881</name>
</gene>
<dbReference type="Gene3D" id="2.40.320.10">
    <property type="entry name" value="Hypothetical Protein Pfu-838710-001"/>
    <property type="match status" value="1"/>
</dbReference>
<evidence type="ECO:0008006" key="3">
    <source>
        <dbReference type="Google" id="ProtNLM"/>
    </source>
</evidence>
<dbReference type="SUPFAM" id="SSF55154">
    <property type="entry name" value="CYTH-like phosphatases"/>
    <property type="match status" value="1"/>
</dbReference>